<dbReference type="KEGG" id="ctai:NCTC12078_02098"/>
<name>A0A4U8WGE2_9FLAO</name>
<evidence type="ECO:0008006" key="3">
    <source>
        <dbReference type="Google" id="ProtNLM"/>
    </source>
</evidence>
<evidence type="ECO:0000313" key="2">
    <source>
        <dbReference type="Proteomes" id="UP000290013"/>
    </source>
</evidence>
<reference evidence="1 2" key="1">
    <citation type="submission" date="2019-02" db="EMBL/GenBank/DDBJ databases">
        <authorList>
            <consortium name="Pathogen Informatics"/>
        </authorList>
    </citation>
    <scope>NUCLEOTIDE SEQUENCE [LARGE SCALE GENOMIC DNA]</scope>
    <source>
        <strain evidence="1 2">3012STDY6944375</strain>
    </source>
</reference>
<organism evidence="1 2">
    <name type="scientific">Chryseobacterium taihuense</name>
    <dbReference type="NCBI Taxonomy" id="1141221"/>
    <lineage>
        <taxon>Bacteria</taxon>
        <taxon>Pseudomonadati</taxon>
        <taxon>Bacteroidota</taxon>
        <taxon>Flavobacteriia</taxon>
        <taxon>Flavobacteriales</taxon>
        <taxon>Weeksellaceae</taxon>
        <taxon>Chryseobacterium group</taxon>
        <taxon>Chryseobacterium</taxon>
    </lineage>
</organism>
<dbReference type="AlphaFoldDB" id="A0A4U8WGE2"/>
<proteinExistence type="predicted"/>
<accession>A0A4U8WGE2</accession>
<sequence>MINFVNYQNNVFKVYGLKIVLNTKNIIMESSENIDRMTTLTSVMETLRQRGIHREFRMNEDCEMKYEGSDKNYKPDDLKIVKTYRFEGPSNPDDNAVLYVVQDTEKNVGIILDSYGAESNYPGQEFDAFLRDIPIEESDEY</sequence>
<gene>
    <name evidence="1" type="ORF">NCTC12078_02098</name>
</gene>
<dbReference type="Proteomes" id="UP000290013">
    <property type="component" value="Chromosome"/>
</dbReference>
<protein>
    <recommendedName>
        <fullName evidence="3">Phosphoribosylpyrophosphate synthetase</fullName>
    </recommendedName>
</protein>
<dbReference type="EMBL" id="LR215974">
    <property type="protein sequence ID" value="VFB04075.1"/>
    <property type="molecule type" value="Genomic_DNA"/>
</dbReference>
<evidence type="ECO:0000313" key="1">
    <source>
        <dbReference type="EMBL" id="VFB04075.1"/>
    </source>
</evidence>